<dbReference type="SUPFAM" id="SSF109604">
    <property type="entry name" value="HD-domain/PDEase-like"/>
    <property type="match status" value="1"/>
</dbReference>
<dbReference type="InterPro" id="IPR019775">
    <property type="entry name" value="WD40_repeat_CS"/>
</dbReference>
<dbReference type="Gene3D" id="3.30.70.2760">
    <property type="match status" value="1"/>
</dbReference>
<dbReference type="GO" id="GO:0006364">
    <property type="term" value="P:rRNA processing"/>
    <property type="evidence" value="ECO:0007669"/>
    <property type="project" value="InterPro"/>
</dbReference>
<feature type="region of interest" description="Disordered" evidence="5">
    <location>
        <begin position="1057"/>
        <end position="1079"/>
    </location>
</feature>
<feature type="compositionally biased region" description="Polar residues" evidence="5">
    <location>
        <begin position="446"/>
        <end position="457"/>
    </location>
</feature>
<dbReference type="InterPro" id="IPR045509">
    <property type="entry name" value="HD_assoc_2"/>
</dbReference>
<dbReference type="AlphaFoldDB" id="A0A4T0IDN2"/>
<organism evidence="7 8">
    <name type="scientific">Wallemia ichthyophaga</name>
    <dbReference type="NCBI Taxonomy" id="245174"/>
    <lineage>
        <taxon>Eukaryota</taxon>
        <taxon>Fungi</taxon>
        <taxon>Dikarya</taxon>
        <taxon>Basidiomycota</taxon>
        <taxon>Wallemiomycotina</taxon>
        <taxon>Wallemiomycetes</taxon>
        <taxon>Wallemiales</taxon>
        <taxon>Wallemiaceae</taxon>
        <taxon>Wallemia</taxon>
    </lineage>
</organism>
<feature type="region of interest" description="Disordered" evidence="5">
    <location>
        <begin position="573"/>
        <end position="654"/>
    </location>
</feature>
<accession>A0A4T0IDN2</accession>
<evidence type="ECO:0000313" key="7">
    <source>
        <dbReference type="EMBL" id="TIB14023.1"/>
    </source>
</evidence>
<feature type="repeat" description="WD" evidence="4">
    <location>
        <begin position="812"/>
        <end position="854"/>
    </location>
</feature>
<dbReference type="SUPFAM" id="SSF50978">
    <property type="entry name" value="WD40 repeat-like"/>
    <property type="match status" value="1"/>
</dbReference>
<dbReference type="InterPro" id="IPR036322">
    <property type="entry name" value="WD40_repeat_dom_sf"/>
</dbReference>
<proteinExistence type="predicted"/>
<dbReference type="PROSITE" id="PS50294">
    <property type="entry name" value="WD_REPEATS_REGION"/>
    <property type="match status" value="3"/>
</dbReference>
<evidence type="ECO:0000256" key="1">
    <source>
        <dbReference type="ARBA" id="ARBA00022553"/>
    </source>
</evidence>
<dbReference type="InterPro" id="IPR003607">
    <property type="entry name" value="HD/PDEase_dom"/>
</dbReference>
<protein>
    <recommendedName>
        <fullName evidence="6">HD/PDEase domain-containing protein</fullName>
    </recommendedName>
</protein>
<evidence type="ECO:0000256" key="4">
    <source>
        <dbReference type="PROSITE-ProRule" id="PRU00221"/>
    </source>
</evidence>
<dbReference type="InterPro" id="IPR001680">
    <property type="entry name" value="WD40_rpt"/>
</dbReference>
<reference evidence="7 8" key="1">
    <citation type="submission" date="2019-03" db="EMBL/GenBank/DDBJ databases">
        <title>Sequencing 23 genomes of Wallemia ichthyophaga.</title>
        <authorList>
            <person name="Gostincar C."/>
        </authorList>
    </citation>
    <scope>NUCLEOTIDE SEQUENCE [LARGE SCALE GENOMIC DNA]</scope>
    <source>
        <strain evidence="7 8">EXF-8621</strain>
    </source>
</reference>
<name>A0A4T0IDN2_WALIC</name>
<evidence type="ECO:0000256" key="2">
    <source>
        <dbReference type="ARBA" id="ARBA00022574"/>
    </source>
</evidence>
<feature type="domain" description="HD/PDEase" evidence="6">
    <location>
        <begin position="55"/>
        <end position="722"/>
    </location>
</feature>
<evidence type="ECO:0000313" key="8">
    <source>
        <dbReference type="Proteomes" id="UP000306954"/>
    </source>
</evidence>
<dbReference type="PANTHER" id="PTHR14091">
    <property type="entry name" value="PERIODIC TRYPTOPHAN PROTEIN 1"/>
    <property type="match status" value="1"/>
</dbReference>
<dbReference type="Pfam" id="PF00400">
    <property type="entry name" value="WD40"/>
    <property type="match status" value="3"/>
</dbReference>
<keyword evidence="2 4" id="KW-0853">WD repeat</keyword>
<dbReference type="PROSITE" id="PS50082">
    <property type="entry name" value="WD_REPEATS_2"/>
    <property type="match status" value="4"/>
</dbReference>
<feature type="repeat" description="WD" evidence="4">
    <location>
        <begin position="953"/>
        <end position="995"/>
    </location>
</feature>
<dbReference type="InterPro" id="IPR044285">
    <property type="entry name" value="PWP1"/>
</dbReference>
<dbReference type="Gene3D" id="2.130.10.10">
    <property type="entry name" value="YVTN repeat-like/Quinoprotein amine dehydrogenase"/>
    <property type="match status" value="2"/>
</dbReference>
<feature type="compositionally biased region" description="Basic and acidic residues" evidence="5">
    <location>
        <begin position="575"/>
        <end position="593"/>
    </location>
</feature>
<dbReference type="EMBL" id="SPOF01000012">
    <property type="protein sequence ID" value="TIB14023.1"/>
    <property type="molecule type" value="Genomic_DNA"/>
</dbReference>
<feature type="compositionally biased region" description="Acidic residues" evidence="5">
    <location>
        <begin position="594"/>
        <end position="621"/>
    </location>
</feature>
<evidence type="ECO:0000256" key="3">
    <source>
        <dbReference type="ARBA" id="ARBA00022737"/>
    </source>
</evidence>
<dbReference type="CDD" id="cd00077">
    <property type="entry name" value="HDc"/>
    <property type="match status" value="1"/>
</dbReference>
<comment type="caution">
    <text evidence="7">The sequence shown here is derived from an EMBL/GenBank/DDBJ whole genome shotgun (WGS) entry which is preliminary data.</text>
</comment>
<keyword evidence="3" id="KW-0677">Repeat</keyword>
<gene>
    <name evidence="7" type="ORF">E3P90_01422</name>
</gene>
<dbReference type="Gene3D" id="1.10.3210.10">
    <property type="entry name" value="Hypothetical protein af1432"/>
    <property type="match status" value="1"/>
</dbReference>
<dbReference type="PROSITE" id="PS00678">
    <property type="entry name" value="WD_REPEATS_1"/>
    <property type="match status" value="2"/>
</dbReference>
<evidence type="ECO:0000259" key="6">
    <source>
        <dbReference type="SMART" id="SM00471"/>
    </source>
</evidence>
<feature type="compositionally biased region" description="Basic and acidic residues" evidence="5">
    <location>
        <begin position="622"/>
        <end position="633"/>
    </location>
</feature>
<dbReference type="InterPro" id="IPR015943">
    <property type="entry name" value="WD40/YVTN_repeat-like_dom_sf"/>
</dbReference>
<dbReference type="InterPro" id="IPR020472">
    <property type="entry name" value="WD40_PAC1"/>
</dbReference>
<dbReference type="PRINTS" id="PR00320">
    <property type="entry name" value="GPROTEINBRPT"/>
</dbReference>
<sequence length="1079" mass="122285">MSLAEDFWNERKINDPIHGYITLDTLCFTVIDSPQFQRLRYLKQLGSSYFVFPGATHNRFEHSIGTAFLANQLVTLLQSRQPYLGIDERDVRCVTLAGLCHDLGHGPYSHVFDNTFIPATCPHLTWSHEVASEMMLESLFDGLRQRTDLDFPKDELEFIQDLIRGRPRPDNQRSEKNFLFHIVANNESGLDVDKFDYMARDTRNLGVNSTHDTSRILHSARVIDDSICYDHKEVINIAELFHTRWSLHRRIYTHKASQAVEYMIVDALVAADAYLGISKKISNPKEYLHLTDSIIEDISRSKTPELEQARSILERLYLRDLYRCVDHSVYPSSDFSKEDIANLNSELVASHAPDNVELSADDIIVDWTRIHHGMKQEDPVSKIWFFSKYGKGPDYKFKLRKDQSLYARPEHFEELWLRCFTKDASKFGAVQHAFRAARYDLERSNEATLESSSSQGTIGEDSRLNTPLSKSQPDGKKSKSLSRMPSFPNDAETVPLNYAHPVSKYSSPDAQQMSSKTRKRESIGSASKKPRISLAWVKRGIAEEHPKKYELDDKEMERISALAKVELEDAQTELARAEKEANEMDERRAKDEGMDVENDKDDEENEENEQAEEDESMSGDDDNTHKQQKKDPNDLSEYNLDNYDQEDNNTGALGAFSNMKGLSYYKNPEEDPYVTLTQEEKKEEEDEIREELQVLPSDNMLVSAKTEDDLSILEVHVYDDSQENLYVHHDLMLPSFPLCLEWLDYAPGTGAPGNLIAVGTFEPEIEIWSLDKIDGMYPDTILGKLEQGKSAKLSAPAAGTGKKKSKLTKANDEYHTDAILSLSWNKLHRNILASGSADHTVKLWDLNTSKALRSFNPHNEKVQSLQWNEEQGEVLLTGGYDKTVRTFDTRSPNDGVGCLVSADVEVCKWDPFISHNFYVSTENGLVQQFDARNLSSVKHGERVSSESQAIFTLAAHDGATSALDINPHFKGCLATGGTDKQIKIWNIDQSEDNLNNVTLTTSRDMDIGRIFNVSFSPDDPLVLAAGGSKAKLQVWDIGTNANVRNAFSGRISNYQERQRQNDGVVGVQSDNDEDDYEDE</sequence>
<keyword evidence="1" id="KW-0597">Phosphoprotein</keyword>
<evidence type="ECO:0000256" key="5">
    <source>
        <dbReference type="SAM" id="MobiDB-lite"/>
    </source>
</evidence>
<dbReference type="GO" id="GO:0005634">
    <property type="term" value="C:nucleus"/>
    <property type="evidence" value="ECO:0007669"/>
    <property type="project" value="TreeGrafter"/>
</dbReference>
<dbReference type="SMART" id="SM00471">
    <property type="entry name" value="HDc"/>
    <property type="match status" value="1"/>
</dbReference>
<dbReference type="Proteomes" id="UP000306954">
    <property type="component" value="Unassembled WGS sequence"/>
</dbReference>
<feature type="compositionally biased region" description="Acidic residues" evidence="5">
    <location>
        <begin position="1070"/>
        <end position="1079"/>
    </location>
</feature>
<dbReference type="SMART" id="SM00320">
    <property type="entry name" value="WD40"/>
    <property type="match status" value="4"/>
</dbReference>
<feature type="repeat" description="WD" evidence="4">
    <location>
        <begin position="1010"/>
        <end position="1045"/>
    </location>
</feature>
<feature type="compositionally biased region" description="Polar residues" evidence="5">
    <location>
        <begin position="504"/>
        <end position="515"/>
    </location>
</feature>
<feature type="region of interest" description="Disordered" evidence="5">
    <location>
        <begin position="445"/>
        <end position="528"/>
    </location>
</feature>
<dbReference type="PANTHER" id="PTHR14091:SF0">
    <property type="entry name" value="PERIODIC TRYPTOPHAN PROTEIN 1 HOMOLOG"/>
    <property type="match status" value="1"/>
</dbReference>
<dbReference type="Pfam" id="PF01966">
    <property type="entry name" value="HD"/>
    <property type="match status" value="1"/>
</dbReference>
<dbReference type="InterPro" id="IPR006674">
    <property type="entry name" value="HD_domain"/>
</dbReference>
<feature type="repeat" description="WD" evidence="4">
    <location>
        <begin position="855"/>
        <end position="891"/>
    </location>
</feature>
<dbReference type="Pfam" id="PF19276">
    <property type="entry name" value="HD_assoc_2"/>
    <property type="match status" value="1"/>
</dbReference>